<evidence type="ECO:0000313" key="4">
    <source>
        <dbReference type="Proteomes" id="UP000006637"/>
    </source>
</evidence>
<dbReference type="InterPro" id="IPR028939">
    <property type="entry name" value="P5C_Rdtase_cat_N"/>
</dbReference>
<protein>
    <submittedName>
        <fullName evidence="3">Reduced coenzyme F420:NADP oxidoreductase</fullName>
        <ecNumber evidence="3">1.6.99.-</ecNumber>
    </submittedName>
</protein>
<sequence length="209" mass="21648">MRVTIIGTGNMARGIGTRLLAGGHEVTLLGTEAGKAEGLARELGGSARAGAVGDPVEGEVVVLAVPYEAAGEVVRSYGEELSGKVVVDITNPVDWQTLDGLVTPPESSAAEEIQGSAHEGARVVKAFNTTFAGTLVEGRVAGQPLDVFIAGDDGEAKETVAHLARDGGLVAIDAGPLRRARELERLAFLGITLQQPLGLNFRSAWKLIS</sequence>
<dbReference type="AlphaFoldDB" id="Q1AV26"/>
<dbReference type="Pfam" id="PF03807">
    <property type="entry name" value="F420_oxidored"/>
    <property type="match status" value="1"/>
</dbReference>
<organism evidence="3 4">
    <name type="scientific">Rubrobacter xylanophilus (strain DSM 9941 / JCM 11954 / NBRC 16129 / PRD-1)</name>
    <dbReference type="NCBI Taxonomy" id="266117"/>
    <lineage>
        <taxon>Bacteria</taxon>
        <taxon>Bacillati</taxon>
        <taxon>Actinomycetota</taxon>
        <taxon>Rubrobacteria</taxon>
        <taxon>Rubrobacterales</taxon>
        <taxon>Rubrobacteraceae</taxon>
        <taxon>Rubrobacter</taxon>
    </lineage>
</organism>
<dbReference type="EC" id="1.6.99.-" evidence="3"/>
<dbReference type="Proteomes" id="UP000006637">
    <property type="component" value="Chromosome"/>
</dbReference>
<evidence type="ECO:0000313" key="3">
    <source>
        <dbReference type="EMBL" id="ABG04752.1"/>
    </source>
</evidence>
<dbReference type="HOGENOM" id="CLU_076368_2_1_11"/>
<dbReference type="RefSeq" id="WP_011564768.1">
    <property type="nucleotide sequence ID" value="NC_008148.1"/>
</dbReference>
<dbReference type="OrthoDB" id="5738121at2"/>
<keyword evidence="1 3" id="KW-0560">Oxidoreductase</keyword>
<dbReference type="Gene3D" id="3.40.50.720">
    <property type="entry name" value="NAD(P)-binding Rossmann-like Domain"/>
    <property type="match status" value="1"/>
</dbReference>
<name>Q1AV26_RUBXD</name>
<dbReference type="GO" id="GO:0016491">
    <property type="term" value="F:oxidoreductase activity"/>
    <property type="evidence" value="ECO:0007669"/>
    <property type="project" value="UniProtKB-KW"/>
</dbReference>
<dbReference type="EMBL" id="CP000386">
    <property type="protein sequence ID" value="ABG04752.1"/>
    <property type="molecule type" value="Genomic_DNA"/>
</dbReference>
<dbReference type="eggNOG" id="COG2085">
    <property type="taxonomic scope" value="Bacteria"/>
</dbReference>
<proteinExistence type="predicted"/>
<dbReference type="InterPro" id="IPR051267">
    <property type="entry name" value="STEAP_metalloreductase"/>
</dbReference>
<accession>Q1AV26</accession>
<evidence type="ECO:0000256" key="1">
    <source>
        <dbReference type="ARBA" id="ARBA00023002"/>
    </source>
</evidence>
<dbReference type="InterPro" id="IPR036291">
    <property type="entry name" value="NAD(P)-bd_dom_sf"/>
</dbReference>
<keyword evidence="4" id="KW-1185">Reference proteome</keyword>
<dbReference type="PANTHER" id="PTHR14239:SF10">
    <property type="entry name" value="REDUCTASE"/>
    <property type="match status" value="1"/>
</dbReference>
<dbReference type="KEGG" id="rxy:Rxyl_1793"/>
<feature type="domain" description="Pyrroline-5-carboxylate reductase catalytic N-terminal" evidence="2">
    <location>
        <begin position="2"/>
        <end position="92"/>
    </location>
</feature>
<dbReference type="STRING" id="266117.Rxyl_1793"/>
<dbReference type="SUPFAM" id="SSF51735">
    <property type="entry name" value="NAD(P)-binding Rossmann-fold domains"/>
    <property type="match status" value="1"/>
</dbReference>
<gene>
    <name evidence="3" type="ordered locus">Rxyl_1793</name>
</gene>
<evidence type="ECO:0000259" key="2">
    <source>
        <dbReference type="Pfam" id="PF03807"/>
    </source>
</evidence>
<dbReference type="PANTHER" id="PTHR14239">
    <property type="entry name" value="DUDULIN-RELATED"/>
    <property type="match status" value="1"/>
</dbReference>
<dbReference type="PhylomeDB" id="Q1AV26"/>
<reference evidence="3 4" key="1">
    <citation type="submission" date="2006-06" db="EMBL/GenBank/DDBJ databases">
        <title>Complete sequence of Rubrobacter xylanophilus DSM 9941.</title>
        <authorList>
            <consortium name="US DOE Joint Genome Institute"/>
            <person name="Copeland A."/>
            <person name="Lucas S."/>
            <person name="Lapidus A."/>
            <person name="Barry K."/>
            <person name="Detter J.C."/>
            <person name="Glavina del Rio T."/>
            <person name="Hammon N."/>
            <person name="Israni S."/>
            <person name="Dalin E."/>
            <person name="Tice H."/>
            <person name="Pitluck S."/>
            <person name="Munk A.C."/>
            <person name="Brettin T."/>
            <person name="Bruce D."/>
            <person name="Han C."/>
            <person name="Tapia R."/>
            <person name="Gilna P."/>
            <person name="Schmutz J."/>
            <person name="Larimer F."/>
            <person name="Land M."/>
            <person name="Hauser L."/>
            <person name="Kyrpides N."/>
            <person name="Lykidis A."/>
            <person name="da Costa M.S."/>
            <person name="Rainey F.A."/>
            <person name="Empadinhas N."/>
            <person name="Jolivet E."/>
            <person name="Battista J.R."/>
            <person name="Richardson P."/>
        </authorList>
    </citation>
    <scope>NUCLEOTIDE SEQUENCE [LARGE SCALE GENOMIC DNA]</scope>
    <source>
        <strain evidence="4">DSM 9941 / NBRC 16129 / PRD-1</strain>
    </source>
</reference>